<evidence type="ECO:0000313" key="6">
    <source>
        <dbReference type="EMBL" id="MBM3282514.1"/>
    </source>
</evidence>
<dbReference type="PANTHER" id="PTHR11710">
    <property type="entry name" value="40S RIBOSOMAL PROTEIN S19"/>
    <property type="match status" value="1"/>
</dbReference>
<dbReference type="GO" id="GO:0000028">
    <property type="term" value="P:ribosomal small subunit assembly"/>
    <property type="evidence" value="ECO:0007669"/>
    <property type="project" value="TreeGrafter"/>
</dbReference>
<dbReference type="Proteomes" id="UP000774699">
    <property type="component" value="Unassembled WGS sequence"/>
</dbReference>
<name>A0A8T4C8G6_9ARCH</name>
<keyword evidence="3 4" id="KW-0687">Ribonucleoprotein</keyword>
<dbReference type="Pfam" id="PF01090">
    <property type="entry name" value="Ribosomal_S19e"/>
    <property type="match status" value="1"/>
</dbReference>
<dbReference type="Gene3D" id="1.10.10.10">
    <property type="entry name" value="Winged helix-like DNA-binding domain superfamily/Winged helix DNA-binding domain"/>
    <property type="match status" value="1"/>
</dbReference>
<comment type="similarity">
    <text evidence="1 4">Belongs to the eukaryotic ribosomal protein eS19 family.</text>
</comment>
<organism evidence="6 7">
    <name type="scientific">Candidatus Iainarchaeum sp</name>
    <dbReference type="NCBI Taxonomy" id="3101447"/>
    <lineage>
        <taxon>Archaea</taxon>
        <taxon>Candidatus Iainarchaeota</taxon>
        <taxon>Candidatus Iainarchaeia</taxon>
        <taxon>Candidatus Iainarchaeales</taxon>
        <taxon>Candidatus Iainarchaeaceae</taxon>
        <taxon>Candidatus Iainarchaeum</taxon>
    </lineage>
</organism>
<feature type="compositionally biased region" description="Basic and acidic residues" evidence="5">
    <location>
        <begin position="154"/>
        <end position="188"/>
    </location>
</feature>
<keyword evidence="2 4" id="KW-0689">Ribosomal protein</keyword>
<dbReference type="InterPro" id="IPR027548">
    <property type="entry name" value="Ribosomal_eS19_archaeal"/>
</dbReference>
<comment type="subunit">
    <text evidence="4">Part of the 30S ribosomal subunit.</text>
</comment>
<gene>
    <name evidence="4" type="primary">rps19e</name>
    <name evidence="6" type="ORF">FJY86_04215</name>
</gene>
<evidence type="ECO:0000256" key="3">
    <source>
        <dbReference type="ARBA" id="ARBA00023274"/>
    </source>
</evidence>
<dbReference type="EMBL" id="VGJJ01000038">
    <property type="protein sequence ID" value="MBM3282514.1"/>
    <property type="molecule type" value="Genomic_DNA"/>
</dbReference>
<evidence type="ECO:0000313" key="7">
    <source>
        <dbReference type="Proteomes" id="UP000774699"/>
    </source>
</evidence>
<dbReference type="NCBIfam" id="NF006811">
    <property type="entry name" value="PRK09333.1"/>
    <property type="match status" value="1"/>
</dbReference>
<evidence type="ECO:0000256" key="1">
    <source>
        <dbReference type="ARBA" id="ARBA00010014"/>
    </source>
</evidence>
<evidence type="ECO:0000256" key="4">
    <source>
        <dbReference type="HAMAP-Rule" id="MF_01474"/>
    </source>
</evidence>
<feature type="region of interest" description="Disordered" evidence="5">
    <location>
        <begin position="153"/>
        <end position="188"/>
    </location>
</feature>
<dbReference type="PROSITE" id="PS00628">
    <property type="entry name" value="RIBOSOMAL_S19E"/>
    <property type="match status" value="1"/>
</dbReference>
<dbReference type="InterPro" id="IPR018277">
    <property type="entry name" value="Ribosomal_eS19_CS"/>
</dbReference>
<dbReference type="SUPFAM" id="SSF46785">
    <property type="entry name" value="Winged helix' DNA-binding domain"/>
    <property type="match status" value="1"/>
</dbReference>
<dbReference type="InterPro" id="IPR001266">
    <property type="entry name" value="Ribosomal_eS19"/>
</dbReference>
<dbReference type="GO" id="GO:0022627">
    <property type="term" value="C:cytosolic small ribosomal subunit"/>
    <property type="evidence" value="ECO:0007669"/>
    <property type="project" value="TreeGrafter"/>
</dbReference>
<reference evidence="6" key="1">
    <citation type="submission" date="2019-03" db="EMBL/GenBank/DDBJ databases">
        <title>Lake Tanganyika Metagenome-Assembled Genomes (MAGs).</title>
        <authorList>
            <person name="Tran P."/>
        </authorList>
    </citation>
    <scope>NUCLEOTIDE SEQUENCE</scope>
    <source>
        <strain evidence="6">M_DeepCast_50m_m2_156</strain>
    </source>
</reference>
<evidence type="ECO:0000256" key="2">
    <source>
        <dbReference type="ARBA" id="ARBA00022980"/>
    </source>
</evidence>
<dbReference type="AlphaFoldDB" id="A0A8T4C8G6"/>
<dbReference type="GO" id="GO:0003723">
    <property type="term" value="F:RNA binding"/>
    <property type="evidence" value="ECO:0007669"/>
    <property type="project" value="TreeGrafter"/>
</dbReference>
<comment type="function">
    <text evidence="4">May be involved in maturation of the 30S ribosomal subunit.</text>
</comment>
<sequence>MMGVFDVPARFLMETVSKDLKEKKTVIAPDFAPFVKTGAQADRAPQDPDWYYVRCASILYRILKEGPLGTESLRSYYGGRKNRGTKPHRHYKAGGKIIRLALQQLEKSGLVKKGEKGGRTISPKGQKYLNDMSRVASEAAKGYVKKVRVYKKASKADSEIRDALRRGKKEGEGKHDDAKNKKKKEGSE</sequence>
<proteinExistence type="inferred from homology"/>
<dbReference type="PANTHER" id="PTHR11710:SF0">
    <property type="entry name" value="40S RIBOSOMAL PROTEIN S19"/>
    <property type="match status" value="1"/>
</dbReference>
<dbReference type="SMART" id="SM01413">
    <property type="entry name" value="Ribosomal_S19e"/>
    <property type="match status" value="1"/>
</dbReference>
<dbReference type="GO" id="GO:0006412">
    <property type="term" value="P:translation"/>
    <property type="evidence" value="ECO:0007669"/>
    <property type="project" value="UniProtKB-UniRule"/>
</dbReference>
<dbReference type="HAMAP" id="MF_01474">
    <property type="entry name" value="Ribosomal_eS19"/>
    <property type="match status" value="1"/>
</dbReference>
<dbReference type="GO" id="GO:0003735">
    <property type="term" value="F:structural constituent of ribosome"/>
    <property type="evidence" value="ECO:0007669"/>
    <property type="project" value="InterPro"/>
</dbReference>
<comment type="caution">
    <text evidence="6">The sequence shown here is derived from an EMBL/GenBank/DDBJ whole genome shotgun (WGS) entry which is preliminary data.</text>
</comment>
<dbReference type="InterPro" id="IPR036390">
    <property type="entry name" value="WH_DNA-bd_sf"/>
</dbReference>
<dbReference type="FunFam" id="1.10.10.10:FF:000118">
    <property type="entry name" value="40S ribosomal protein S19"/>
    <property type="match status" value="1"/>
</dbReference>
<evidence type="ECO:0000256" key="5">
    <source>
        <dbReference type="SAM" id="MobiDB-lite"/>
    </source>
</evidence>
<protein>
    <recommendedName>
        <fullName evidence="4">Small ribosomal subunit protein eS19</fullName>
    </recommendedName>
</protein>
<dbReference type="InterPro" id="IPR036388">
    <property type="entry name" value="WH-like_DNA-bd_sf"/>
</dbReference>
<accession>A0A8T4C8G6</accession>